<accession>A0ABS9L7I5</accession>
<proteinExistence type="predicted"/>
<keyword evidence="2" id="KW-1185">Reference proteome</keyword>
<comment type="caution">
    <text evidence="1">The sequence shown here is derived from an EMBL/GenBank/DDBJ whole genome shotgun (WGS) entry which is preliminary data.</text>
</comment>
<dbReference type="RefSeq" id="WP_237821106.1">
    <property type="nucleotide sequence ID" value="NZ_JAKLTQ010000007.1"/>
</dbReference>
<evidence type="ECO:0000313" key="1">
    <source>
        <dbReference type="EMBL" id="MCG2622624.1"/>
    </source>
</evidence>
<evidence type="ECO:0000313" key="2">
    <source>
        <dbReference type="Proteomes" id="UP001165368"/>
    </source>
</evidence>
<dbReference type="Proteomes" id="UP001165368">
    <property type="component" value="Unassembled WGS sequence"/>
</dbReference>
<reference evidence="1" key="1">
    <citation type="submission" date="2022-01" db="EMBL/GenBank/DDBJ databases">
        <authorList>
            <person name="Jo J.-H."/>
            <person name="Im W.-T."/>
        </authorList>
    </citation>
    <scope>NUCLEOTIDE SEQUENCE</scope>
    <source>
        <strain evidence="1">I2-34</strain>
    </source>
</reference>
<name>A0ABS9L7I5_9MICC</name>
<dbReference type="EMBL" id="JAKLTQ010000007">
    <property type="protein sequence ID" value="MCG2622624.1"/>
    <property type="molecule type" value="Genomic_DNA"/>
</dbReference>
<protein>
    <submittedName>
        <fullName evidence="1">Uncharacterized protein</fullName>
    </submittedName>
</protein>
<gene>
    <name evidence="1" type="ORF">LVY72_11975</name>
</gene>
<organism evidence="1 2">
    <name type="scientific">Arthrobacter hankyongi</name>
    <dbReference type="NCBI Taxonomy" id="2904801"/>
    <lineage>
        <taxon>Bacteria</taxon>
        <taxon>Bacillati</taxon>
        <taxon>Actinomycetota</taxon>
        <taxon>Actinomycetes</taxon>
        <taxon>Micrococcales</taxon>
        <taxon>Micrococcaceae</taxon>
        <taxon>Arthrobacter</taxon>
    </lineage>
</organism>
<sequence length="334" mass="35401">MAEIDIATAVVDGFWTRHWSEYFSGTYTAPTVMGAYDGNATDAPFCGPEVLPPGNAVYCLPDDFVAWDLGLMERGYAEGDAWPYVVIAHEWGHAIQARLDSALTSTASELQADCLAGATLYGSARDGHMIFEAGDQKEIVDILSFLGDETPWTSSADHGDPFDRVDAFDAGRRGGVGACLPGLLEETPEGTTEGSRSETVAFGGSAEYGNGVTVWVEPLGYRPVSEDAAGAVNGQAAVFEMTIENHSGSDLNASHMSYPAVFYYGPDRKPAHLVTDIENGMGFDFLGTIPSGTTRTGEFAVGIPASGAARVRVDVPGPDTSLESAVFEGCFCYQ</sequence>